<evidence type="ECO:0000256" key="3">
    <source>
        <dbReference type="ARBA" id="ARBA00022989"/>
    </source>
</evidence>
<sequence>MLRMPRVAARRVGGRMPVGGRGRERWWRARGRAAHVPQRCGPGHRLQLLRAGRGVGHARRVRPRHTERAAVRAARTAQRQRRGAAARRVRHVSRARADHHPGSDDRVARRARAGPQPRRDVGDGGRATTRPACADGVGPRGAPHVDHALRGAVRPQDHAGDRRHAGGAMKKPLESFWNFWLAPADVAPAATLRIGTAAVGLAQLAMVWSSLTMLYGNFGLVQWRVIDVAREGVMPGLSRLAIAVAPLGVSSAMVVHAVFALYGCTLVALGVGLLPRFSAAAALLTHLVASNSGALAVYGFDTLLHAALFYLVVMPSAGRWSVDRWRGAAEASPTWLGRLGLRALQVHLCLVYLNAGLSKASGDQWWSGEALWRALRSPQFEQVDLALLAEWPLVLQAGCWLTLFIECGYAFVIWVPSLRRPWLLATIALHAGIAVFMGLWLFSALMVVLNVACFWVSAAPAPTAPPVLPTEQAPSAEPAS</sequence>
<proteinExistence type="predicted"/>
<evidence type="ECO:0000256" key="4">
    <source>
        <dbReference type="ARBA" id="ARBA00023136"/>
    </source>
</evidence>
<dbReference type="Proteomes" id="UP000249061">
    <property type="component" value="Unassembled WGS sequence"/>
</dbReference>
<dbReference type="PANTHER" id="PTHR39535">
    <property type="entry name" value="SPORULATION-DELAYING PROTEIN SDPB"/>
    <property type="match status" value="1"/>
</dbReference>
<evidence type="ECO:0000259" key="7">
    <source>
        <dbReference type="SMART" id="SM00752"/>
    </source>
</evidence>
<feature type="transmembrane region" description="Helical" evidence="6">
    <location>
        <begin position="295"/>
        <end position="314"/>
    </location>
</feature>
<comment type="caution">
    <text evidence="8">The sequence shown here is derived from an EMBL/GenBank/DDBJ whole genome shotgun (WGS) entry which is preliminary data.</text>
</comment>
<feature type="compositionally biased region" description="Basic and acidic residues" evidence="5">
    <location>
        <begin position="95"/>
        <end position="108"/>
    </location>
</feature>
<evidence type="ECO:0000313" key="9">
    <source>
        <dbReference type="Proteomes" id="UP000249061"/>
    </source>
</evidence>
<feature type="transmembrane region" description="Helical" evidence="6">
    <location>
        <begin position="393"/>
        <end position="415"/>
    </location>
</feature>
<feature type="region of interest" description="Disordered" evidence="5">
    <location>
        <begin position="72"/>
        <end position="145"/>
    </location>
</feature>
<gene>
    <name evidence="8" type="ORF">DI536_22380</name>
</gene>
<accession>A0A2W5VGA2</accession>
<keyword evidence="2 6" id="KW-0812">Transmembrane</keyword>
<keyword evidence="4 6" id="KW-0472">Membrane</keyword>
<feature type="domain" description="HTTM-like" evidence="7">
    <location>
        <begin position="181"/>
        <end position="458"/>
    </location>
</feature>
<evidence type="ECO:0000313" key="8">
    <source>
        <dbReference type="EMBL" id="PZR09331.1"/>
    </source>
</evidence>
<dbReference type="AlphaFoldDB" id="A0A2W5VGA2"/>
<evidence type="ECO:0000256" key="5">
    <source>
        <dbReference type="SAM" id="MobiDB-lite"/>
    </source>
</evidence>
<evidence type="ECO:0000256" key="6">
    <source>
        <dbReference type="SAM" id="Phobius"/>
    </source>
</evidence>
<evidence type="ECO:0000256" key="2">
    <source>
        <dbReference type="ARBA" id="ARBA00022692"/>
    </source>
</evidence>
<protein>
    <recommendedName>
        <fullName evidence="7">HTTM-like domain-containing protein</fullName>
    </recommendedName>
</protein>
<name>A0A2W5VGA2_9BACT</name>
<reference evidence="8 9" key="1">
    <citation type="submission" date="2017-08" db="EMBL/GenBank/DDBJ databases">
        <title>Infants hospitalized years apart are colonized by the same room-sourced microbial strains.</title>
        <authorList>
            <person name="Brooks B."/>
            <person name="Olm M.R."/>
            <person name="Firek B.A."/>
            <person name="Baker R."/>
            <person name="Thomas B.C."/>
            <person name="Morowitz M.J."/>
            <person name="Banfield J.F."/>
        </authorList>
    </citation>
    <scope>NUCLEOTIDE SEQUENCE [LARGE SCALE GENOMIC DNA]</scope>
    <source>
        <strain evidence="8">S2_003_000_R2_14</strain>
    </source>
</reference>
<dbReference type="InterPro" id="IPR011020">
    <property type="entry name" value="HTTM-like"/>
</dbReference>
<dbReference type="GO" id="GO:0012505">
    <property type="term" value="C:endomembrane system"/>
    <property type="evidence" value="ECO:0007669"/>
    <property type="project" value="UniProtKB-SubCell"/>
</dbReference>
<keyword evidence="3 6" id="KW-1133">Transmembrane helix</keyword>
<dbReference type="SMART" id="SM00752">
    <property type="entry name" value="HTTM"/>
    <property type="match status" value="1"/>
</dbReference>
<dbReference type="PANTHER" id="PTHR39535:SF2">
    <property type="entry name" value="HTTM DOMAIN-CONTAINING PROTEIN"/>
    <property type="match status" value="1"/>
</dbReference>
<comment type="subcellular location">
    <subcellularLocation>
        <location evidence="1">Endomembrane system</location>
        <topology evidence="1">Multi-pass membrane protein</topology>
    </subcellularLocation>
</comment>
<organism evidence="8 9">
    <name type="scientific">Archangium gephyra</name>
    <dbReference type="NCBI Taxonomy" id="48"/>
    <lineage>
        <taxon>Bacteria</taxon>
        <taxon>Pseudomonadati</taxon>
        <taxon>Myxococcota</taxon>
        <taxon>Myxococcia</taxon>
        <taxon>Myxococcales</taxon>
        <taxon>Cystobacterineae</taxon>
        <taxon>Archangiaceae</taxon>
        <taxon>Archangium</taxon>
    </lineage>
</organism>
<feature type="transmembrane region" description="Helical" evidence="6">
    <location>
        <begin position="427"/>
        <end position="458"/>
    </location>
</feature>
<feature type="transmembrane region" description="Helical" evidence="6">
    <location>
        <begin position="198"/>
        <end position="220"/>
    </location>
</feature>
<dbReference type="EMBL" id="QFQP01000021">
    <property type="protein sequence ID" value="PZR09331.1"/>
    <property type="molecule type" value="Genomic_DNA"/>
</dbReference>
<dbReference type="InterPro" id="IPR052964">
    <property type="entry name" value="Sporulation_signal_mat"/>
</dbReference>
<feature type="compositionally biased region" description="Basic residues" evidence="5">
    <location>
        <begin position="78"/>
        <end position="94"/>
    </location>
</feature>
<evidence type="ECO:0000256" key="1">
    <source>
        <dbReference type="ARBA" id="ARBA00004127"/>
    </source>
</evidence>